<accession>A0A369I5B6</accession>
<evidence type="ECO:0000313" key="3">
    <source>
        <dbReference type="EMBL" id="RDB02713.1"/>
    </source>
</evidence>
<evidence type="ECO:0000256" key="1">
    <source>
        <dbReference type="ARBA" id="ARBA00022676"/>
    </source>
</evidence>
<dbReference type="Proteomes" id="UP000253141">
    <property type="component" value="Unassembled WGS sequence"/>
</dbReference>
<protein>
    <submittedName>
        <fullName evidence="3">Glycogen synthase</fullName>
    </submittedName>
</protein>
<dbReference type="PANTHER" id="PTHR10176">
    <property type="entry name" value="GLYCOGEN SYNTHASE"/>
    <property type="match status" value="1"/>
</dbReference>
<reference evidence="3 4" key="1">
    <citation type="submission" date="2018-07" db="EMBL/GenBank/DDBJ databases">
        <title>Genome analysis of Runella aurantiaca.</title>
        <authorList>
            <person name="Yang X."/>
        </authorList>
    </citation>
    <scope>NUCLEOTIDE SEQUENCE [LARGE SCALE GENOMIC DNA]</scope>
    <source>
        <strain evidence="3 4">YX9</strain>
    </source>
</reference>
<dbReference type="InterPro" id="IPR008631">
    <property type="entry name" value="Glycogen_synth"/>
</dbReference>
<dbReference type="GO" id="GO:0005978">
    <property type="term" value="P:glycogen biosynthetic process"/>
    <property type="evidence" value="ECO:0007669"/>
    <property type="project" value="InterPro"/>
</dbReference>
<dbReference type="GO" id="GO:0004373">
    <property type="term" value="F:alpha-1,4-glucan glucosyltransferase (UDP-glucose donor) activity"/>
    <property type="evidence" value="ECO:0007669"/>
    <property type="project" value="InterPro"/>
</dbReference>
<keyword evidence="2" id="KW-0808">Transferase</keyword>
<dbReference type="GO" id="GO:0005737">
    <property type="term" value="C:cytoplasm"/>
    <property type="evidence" value="ECO:0007669"/>
    <property type="project" value="TreeGrafter"/>
</dbReference>
<keyword evidence="1" id="KW-0328">Glycosyltransferase</keyword>
<dbReference type="Gene3D" id="3.40.50.2000">
    <property type="entry name" value="Glycogen Phosphorylase B"/>
    <property type="match status" value="2"/>
</dbReference>
<dbReference type="AlphaFoldDB" id="A0A369I5B6"/>
<sequence length="618" mass="71450">MTSLITNSKKKLLFEVSWEICNQIGGIHTVIRSKIPSMMDKWGDGYIMMGPYFAQKAVEFEPIDYPNDSPVGKTVEKLRGMGLTIHCGYWLLVTGKPRVILFDLNCIWSKLSHLKTEFQEQYRVQDFGTDPLVNQVLAFGELIQLFIVEFMSVNPISNEVVVHFHEWMTGSGLPKLFAKKVNIATVFTTHATILGRYLAQNEPDFYTKLEKFDWRQESRRYGIEAQVIIERMAAQSAGTFTTISEITSQECIHFLGRVPDLITPNGIKLEKFPLFKLENLHLQYRKHIHKFIMGHFFPSYSFDLNKTIYFFTSGRFEYKNKGFDITLEALSLLNTKMKQARMDTTVVMFIITNQKVRSVNASVINSHSVLNELEETCKSIQREVGSKLFKSFVTGDQIQLPNLNSFVSEYLQHRRVRTILSWRSENQPAFLTHDLAQEDEITDYCRQTNLLNNQKDKVKVVYHPEFITSSNPLFGLEYGQFVCGCHLGIFPSFYEPWGYTPQECVVAGVPTVTSNLSGFGHYVTQNMKNHDDRGIYVVNRKSQTYTESVEQLTDIMFRFVKKTRRSNESERNRMENVLEKFSWNNMRTHYDTAHEIALKRKKNIPHPTASAVEASDVY</sequence>
<evidence type="ECO:0000256" key="2">
    <source>
        <dbReference type="ARBA" id="ARBA00022679"/>
    </source>
</evidence>
<dbReference type="EMBL" id="QPIW01000037">
    <property type="protein sequence ID" value="RDB02713.1"/>
    <property type="molecule type" value="Genomic_DNA"/>
</dbReference>
<dbReference type="RefSeq" id="WP_114464170.1">
    <property type="nucleotide sequence ID" value="NZ_QPIW01000037.1"/>
</dbReference>
<name>A0A369I5B6_9BACT</name>
<evidence type="ECO:0000313" key="4">
    <source>
        <dbReference type="Proteomes" id="UP000253141"/>
    </source>
</evidence>
<dbReference type="SUPFAM" id="SSF53756">
    <property type="entry name" value="UDP-Glycosyltransferase/glycogen phosphorylase"/>
    <property type="match status" value="2"/>
</dbReference>
<dbReference type="PANTHER" id="PTHR10176:SF3">
    <property type="entry name" value="GLYCOGEN [STARCH] SYNTHASE"/>
    <property type="match status" value="1"/>
</dbReference>
<gene>
    <name evidence="3" type="ORF">DVG78_27295</name>
</gene>
<comment type="caution">
    <text evidence="3">The sequence shown here is derived from an EMBL/GenBank/DDBJ whole genome shotgun (WGS) entry which is preliminary data.</text>
</comment>
<keyword evidence="4" id="KW-1185">Reference proteome</keyword>
<proteinExistence type="predicted"/>
<organism evidence="3 4">
    <name type="scientific">Runella aurantiaca</name>
    <dbReference type="NCBI Taxonomy" id="2282308"/>
    <lineage>
        <taxon>Bacteria</taxon>
        <taxon>Pseudomonadati</taxon>
        <taxon>Bacteroidota</taxon>
        <taxon>Cytophagia</taxon>
        <taxon>Cytophagales</taxon>
        <taxon>Spirosomataceae</taxon>
        <taxon>Runella</taxon>
    </lineage>
</organism>
<dbReference type="Pfam" id="PF05693">
    <property type="entry name" value="Glycogen_syn"/>
    <property type="match status" value="1"/>
</dbReference>
<dbReference type="OrthoDB" id="907602at2"/>